<evidence type="ECO:0000313" key="1">
    <source>
        <dbReference type="EMBL" id="MBC5616588.1"/>
    </source>
</evidence>
<dbReference type="Proteomes" id="UP000636891">
    <property type="component" value="Unassembled WGS sequence"/>
</dbReference>
<name>A0ABR7CLQ6_9BACT</name>
<dbReference type="RefSeq" id="WP_118657158.1">
    <property type="nucleotide sequence ID" value="NZ_JACOOK010000003.1"/>
</dbReference>
<protein>
    <submittedName>
        <fullName evidence="1">Uncharacterized protein</fullName>
    </submittedName>
</protein>
<accession>A0ABR7CLQ6</accession>
<proteinExistence type="predicted"/>
<gene>
    <name evidence="1" type="ORF">H8S08_06090</name>
</gene>
<sequence length="170" mass="18409">MRSRETALGATIRFFERYAGIDRAGKTHRPSGPGLPDGGVGVLPDAVPDRLFGAWIADDVCACEAFFIEGKTKSEPCGLPKRGALPVFAFACACGLYFARGGRLADVPEPGRPEVWLLFLQFQTVLRLVRAARIRGVSPPPVDVFGFERYPETVRRLKACVEGAATDARG</sequence>
<organism evidence="1 2">
    <name type="scientific">Alistipes hominis</name>
    <dbReference type="NCBI Taxonomy" id="2763015"/>
    <lineage>
        <taxon>Bacteria</taxon>
        <taxon>Pseudomonadati</taxon>
        <taxon>Bacteroidota</taxon>
        <taxon>Bacteroidia</taxon>
        <taxon>Bacteroidales</taxon>
        <taxon>Rikenellaceae</taxon>
        <taxon>Alistipes</taxon>
    </lineage>
</organism>
<evidence type="ECO:0000313" key="2">
    <source>
        <dbReference type="Proteomes" id="UP000636891"/>
    </source>
</evidence>
<keyword evidence="2" id="KW-1185">Reference proteome</keyword>
<reference evidence="1 2" key="1">
    <citation type="submission" date="2020-08" db="EMBL/GenBank/DDBJ databases">
        <title>Genome public.</title>
        <authorList>
            <person name="Liu C."/>
            <person name="Sun Q."/>
        </authorList>
    </citation>
    <scope>NUCLEOTIDE SEQUENCE [LARGE SCALE GENOMIC DNA]</scope>
    <source>
        <strain evidence="1 2">New-7</strain>
    </source>
</reference>
<comment type="caution">
    <text evidence="1">The sequence shown here is derived from an EMBL/GenBank/DDBJ whole genome shotgun (WGS) entry which is preliminary data.</text>
</comment>
<dbReference type="EMBL" id="JACOOK010000003">
    <property type="protein sequence ID" value="MBC5616588.1"/>
    <property type="molecule type" value="Genomic_DNA"/>
</dbReference>